<name>A0A8E2BFS8_9HYPH</name>
<dbReference type="GO" id="GO:0015658">
    <property type="term" value="F:branched-chain amino acid transmembrane transporter activity"/>
    <property type="evidence" value="ECO:0007669"/>
    <property type="project" value="TreeGrafter"/>
</dbReference>
<dbReference type="Gene3D" id="3.40.50.300">
    <property type="entry name" value="P-loop containing nucleotide triphosphate hydrolases"/>
    <property type="match status" value="1"/>
</dbReference>
<dbReference type="Pfam" id="PF00005">
    <property type="entry name" value="ABC_tran"/>
    <property type="match status" value="1"/>
</dbReference>
<dbReference type="InterPro" id="IPR003593">
    <property type="entry name" value="AAA+_ATPase"/>
</dbReference>
<dbReference type="AlphaFoldDB" id="A0A8E2BFS8"/>
<keyword evidence="2" id="KW-0813">Transport</keyword>
<evidence type="ECO:0000256" key="3">
    <source>
        <dbReference type="ARBA" id="ARBA00022741"/>
    </source>
</evidence>
<reference evidence="7 8" key="1">
    <citation type="submission" date="2020-08" db="EMBL/GenBank/DDBJ databases">
        <title>Genomic Encyclopedia of Type Strains, Phase IV (KMG-IV): sequencing the most valuable type-strain genomes for metagenomic binning, comparative biology and taxonomic classification.</title>
        <authorList>
            <person name="Goeker M."/>
        </authorList>
    </citation>
    <scope>NUCLEOTIDE SEQUENCE [LARGE SCALE GENOMIC DNA]</scope>
    <source>
        <strain evidence="7 8">DSM 17454</strain>
    </source>
</reference>
<dbReference type="SUPFAM" id="SSF52540">
    <property type="entry name" value="P-loop containing nucleoside triphosphate hydrolases"/>
    <property type="match status" value="1"/>
</dbReference>
<evidence type="ECO:0000256" key="1">
    <source>
        <dbReference type="ARBA" id="ARBA00005417"/>
    </source>
</evidence>
<comment type="caution">
    <text evidence="7">The sequence shown here is derived from an EMBL/GenBank/DDBJ whole genome shotgun (WGS) entry which is preliminary data.</text>
</comment>
<dbReference type="RefSeq" id="WP_184773584.1">
    <property type="nucleotide sequence ID" value="NZ_JACHGI010000019.1"/>
</dbReference>
<evidence type="ECO:0000256" key="2">
    <source>
        <dbReference type="ARBA" id="ARBA00022448"/>
    </source>
</evidence>
<keyword evidence="4 7" id="KW-0067">ATP-binding</keyword>
<evidence type="ECO:0000259" key="6">
    <source>
        <dbReference type="PROSITE" id="PS50893"/>
    </source>
</evidence>
<dbReference type="InterPro" id="IPR027417">
    <property type="entry name" value="P-loop_NTPase"/>
</dbReference>
<dbReference type="InterPro" id="IPR017871">
    <property type="entry name" value="ABC_transporter-like_CS"/>
</dbReference>
<dbReference type="GO" id="GO:0016887">
    <property type="term" value="F:ATP hydrolysis activity"/>
    <property type="evidence" value="ECO:0007669"/>
    <property type="project" value="InterPro"/>
</dbReference>
<dbReference type="PANTHER" id="PTHR43820:SF4">
    <property type="entry name" value="HIGH-AFFINITY BRANCHED-CHAIN AMINO ACID TRANSPORT ATP-BINDING PROTEIN LIVF"/>
    <property type="match status" value="1"/>
</dbReference>
<dbReference type="Proteomes" id="UP000532373">
    <property type="component" value="Unassembled WGS sequence"/>
</dbReference>
<dbReference type="PANTHER" id="PTHR43820">
    <property type="entry name" value="HIGH-AFFINITY BRANCHED-CHAIN AMINO ACID TRANSPORT ATP-BINDING PROTEIN LIVF"/>
    <property type="match status" value="1"/>
</dbReference>
<dbReference type="GO" id="GO:0005524">
    <property type="term" value="F:ATP binding"/>
    <property type="evidence" value="ECO:0007669"/>
    <property type="project" value="UniProtKB-KW"/>
</dbReference>
<proteinExistence type="inferred from homology"/>
<dbReference type="InterPro" id="IPR003439">
    <property type="entry name" value="ABC_transporter-like_ATP-bd"/>
</dbReference>
<dbReference type="SMART" id="SM00382">
    <property type="entry name" value="AAA"/>
    <property type="match status" value="1"/>
</dbReference>
<evidence type="ECO:0000256" key="5">
    <source>
        <dbReference type="ARBA" id="ARBA00022970"/>
    </source>
</evidence>
<dbReference type="PROSITE" id="PS00211">
    <property type="entry name" value="ABC_TRANSPORTER_1"/>
    <property type="match status" value="1"/>
</dbReference>
<evidence type="ECO:0000256" key="4">
    <source>
        <dbReference type="ARBA" id="ARBA00022840"/>
    </source>
</evidence>
<dbReference type="CDD" id="cd03224">
    <property type="entry name" value="ABC_TM1139_LivF_branched"/>
    <property type="match status" value="1"/>
</dbReference>
<dbReference type="GO" id="GO:0015807">
    <property type="term" value="P:L-amino acid transport"/>
    <property type="evidence" value="ECO:0007669"/>
    <property type="project" value="TreeGrafter"/>
</dbReference>
<keyword evidence="5" id="KW-0029">Amino-acid transport</keyword>
<evidence type="ECO:0000313" key="7">
    <source>
        <dbReference type="EMBL" id="MBB6469869.1"/>
    </source>
</evidence>
<comment type="similarity">
    <text evidence="1">Belongs to the ABC transporter superfamily.</text>
</comment>
<gene>
    <name evidence="7" type="ORF">HNQ96_005763</name>
</gene>
<protein>
    <submittedName>
        <fullName evidence="7">Branched-chain amino acid transport system ATP-binding protein</fullName>
    </submittedName>
</protein>
<dbReference type="PROSITE" id="PS50893">
    <property type="entry name" value="ABC_TRANSPORTER_2"/>
    <property type="match status" value="1"/>
</dbReference>
<dbReference type="EMBL" id="JACHGI010000019">
    <property type="protein sequence ID" value="MBB6469869.1"/>
    <property type="molecule type" value="Genomic_DNA"/>
</dbReference>
<keyword evidence="3" id="KW-0547">Nucleotide-binding</keyword>
<organism evidence="7 8">
    <name type="scientific">Aminobacter carboxidus</name>
    <dbReference type="NCBI Taxonomy" id="376165"/>
    <lineage>
        <taxon>Bacteria</taxon>
        <taxon>Pseudomonadati</taxon>
        <taxon>Pseudomonadota</taxon>
        <taxon>Alphaproteobacteria</taxon>
        <taxon>Hyphomicrobiales</taxon>
        <taxon>Phyllobacteriaceae</taxon>
        <taxon>Aminobacter</taxon>
    </lineage>
</organism>
<feature type="domain" description="ABC transporter" evidence="6">
    <location>
        <begin position="12"/>
        <end position="241"/>
    </location>
</feature>
<dbReference type="InterPro" id="IPR052156">
    <property type="entry name" value="BCAA_Transport_ATP-bd_LivF"/>
</dbReference>
<sequence>MTIADNQAAAALRVHDLNAFYGKCQVTFDAQLYVRRGEIVALLGRNGAGKTTTLMAIAGFVTAKRGRVLLAGNEIAAAPAFRRVRAGLSLVPSGSRSLGSLTVLENLQTSAGVSARNGQWSIDKVFDLFPKLRQLAGSQGRQLSGGERQMLAVGRALLSQPEVLMLDEPSEGLAPLIVAELGGMLRRLADAGLAVLLTEQNHSLALDIADRVLFMEKGQIAWEGSAPQAKDPDIIGRYLSI</sequence>
<accession>A0A8E2BFS8</accession>
<evidence type="ECO:0000313" key="8">
    <source>
        <dbReference type="Proteomes" id="UP000532373"/>
    </source>
</evidence>